<evidence type="ECO:0000256" key="5">
    <source>
        <dbReference type="ARBA" id="ARBA00022989"/>
    </source>
</evidence>
<dbReference type="EMBL" id="LCZI01001338">
    <property type="protein sequence ID" value="KKZ61160.1"/>
    <property type="molecule type" value="Genomic_DNA"/>
</dbReference>
<dbReference type="GO" id="GO:0006465">
    <property type="term" value="P:signal peptide processing"/>
    <property type="evidence" value="ECO:0007669"/>
    <property type="project" value="InterPro"/>
</dbReference>
<accession>A0A0G2HTU8</accession>
<dbReference type="GO" id="GO:0004252">
    <property type="term" value="F:serine-type endopeptidase activity"/>
    <property type="evidence" value="ECO:0007669"/>
    <property type="project" value="InterPro"/>
</dbReference>
<feature type="domain" description="Peptidase S26" evidence="8">
    <location>
        <begin position="152"/>
        <end position="239"/>
    </location>
</feature>
<dbReference type="VEuPathDB" id="FungiDB:EMCG_04209"/>
<organism evidence="9 10">
    <name type="scientific">[Emmonsia] crescens</name>
    <dbReference type="NCBI Taxonomy" id="73230"/>
    <lineage>
        <taxon>Eukaryota</taxon>
        <taxon>Fungi</taxon>
        <taxon>Dikarya</taxon>
        <taxon>Ascomycota</taxon>
        <taxon>Pezizomycotina</taxon>
        <taxon>Eurotiomycetes</taxon>
        <taxon>Eurotiomycetidae</taxon>
        <taxon>Onygenales</taxon>
        <taxon>Ajellomycetaceae</taxon>
        <taxon>Emergomyces</taxon>
    </lineage>
</organism>
<comment type="subcellular location">
    <subcellularLocation>
        <location evidence="1">Membrane</location>
        <topology evidence="1">Single-pass membrane protein</topology>
    </subcellularLocation>
</comment>
<feature type="compositionally biased region" description="Low complexity" evidence="7">
    <location>
        <begin position="34"/>
        <end position="45"/>
    </location>
</feature>
<dbReference type="SUPFAM" id="SSF51306">
    <property type="entry name" value="LexA/Signal peptidase"/>
    <property type="match status" value="1"/>
</dbReference>
<protein>
    <submittedName>
        <fullName evidence="9">Mitochondrial inner membrane protease subunit 2</fullName>
    </submittedName>
</protein>
<sequence>MPPKKVPPKQAPPPVKPPPLRKGTTIKPRKETKSPISSSSSAAPSHPTYDAPSAETHVKTSLGNRKFGAAEYTKVLEELSHTASSPSPSSSSTSAPSSLNNGKSFTSSSDPSPAAAASSSPSSPGARTSSSSFFRSPRFRKVALRLGGYSLLAAGGLVLLSDHLVQVMWVNGPSMTPCLNEGYGETHLVKDMILVKKWEPARSLKRGMVVTFPSHLNPSQTTIKRIIALPGDRVTPRNQTGGSAQIVPWNHVWVEGDVADARKTMDSNTYGPVSMSLISGRVMCVLWPRMRMLRWDDWAREGGEGAAKRLRVEEDAVKIEKPYIGA</sequence>
<dbReference type="InterPro" id="IPR036286">
    <property type="entry name" value="LexA/Signal_pep-like_sf"/>
</dbReference>
<dbReference type="PANTHER" id="PTHR46041:SF2">
    <property type="entry name" value="MITOCHONDRIAL INNER MEMBRANE PROTEASE SUBUNIT 2"/>
    <property type="match status" value="1"/>
</dbReference>
<dbReference type="InterPro" id="IPR037730">
    <property type="entry name" value="IMP2"/>
</dbReference>
<gene>
    <name evidence="9" type="ORF">EMCG_04209</name>
</gene>
<keyword evidence="3" id="KW-0812">Transmembrane</keyword>
<dbReference type="GO" id="GO:0042720">
    <property type="term" value="C:mitochondrial inner membrane peptidase complex"/>
    <property type="evidence" value="ECO:0007669"/>
    <property type="project" value="InterPro"/>
</dbReference>
<dbReference type="Pfam" id="PF10502">
    <property type="entry name" value="Peptidase_S26"/>
    <property type="match status" value="1"/>
</dbReference>
<dbReference type="PANTHER" id="PTHR46041">
    <property type="entry name" value="MITOCHONDRIAL INNER MEMBRANE PROTEASE SUBUNIT 2"/>
    <property type="match status" value="1"/>
</dbReference>
<feature type="region of interest" description="Disordered" evidence="7">
    <location>
        <begin position="1"/>
        <end position="62"/>
    </location>
</feature>
<feature type="region of interest" description="Disordered" evidence="7">
    <location>
        <begin position="79"/>
        <end position="132"/>
    </location>
</feature>
<feature type="compositionally biased region" description="Pro residues" evidence="7">
    <location>
        <begin position="1"/>
        <end position="20"/>
    </location>
</feature>
<keyword evidence="2 9" id="KW-0645">Protease</keyword>
<dbReference type="Proteomes" id="UP000034164">
    <property type="component" value="Unassembled WGS sequence"/>
</dbReference>
<dbReference type="InterPro" id="IPR019533">
    <property type="entry name" value="Peptidase_S26"/>
</dbReference>
<keyword evidence="6" id="KW-0472">Membrane</keyword>
<keyword evidence="4" id="KW-0378">Hydrolase</keyword>
<proteinExistence type="predicted"/>
<comment type="caution">
    <text evidence="9">The sequence shown here is derived from an EMBL/GenBank/DDBJ whole genome shotgun (WGS) entry which is preliminary data.</text>
</comment>
<keyword evidence="5" id="KW-1133">Transmembrane helix</keyword>
<evidence type="ECO:0000256" key="3">
    <source>
        <dbReference type="ARBA" id="ARBA00022692"/>
    </source>
</evidence>
<dbReference type="Gene3D" id="2.10.109.10">
    <property type="entry name" value="Umud Fragment, subunit A"/>
    <property type="match status" value="1"/>
</dbReference>
<evidence type="ECO:0000256" key="4">
    <source>
        <dbReference type="ARBA" id="ARBA00022801"/>
    </source>
</evidence>
<evidence type="ECO:0000256" key="6">
    <source>
        <dbReference type="ARBA" id="ARBA00023136"/>
    </source>
</evidence>
<dbReference type="CDD" id="cd06530">
    <property type="entry name" value="S26_SPase_I"/>
    <property type="match status" value="1"/>
</dbReference>
<feature type="compositionally biased region" description="Low complexity" evidence="7">
    <location>
        <begin position="82"/>
        <end position="98"/>
    </location>
</feature>
<dbReference type="GO" id="GO:0006627">
    <property type="term" value="P:protein processing involved in protein targeting to mitochondrion"/>
    <property type="evidence" value="ECO:0007669"/>
    <property type="project" value="InterPro"/>
</dbReference>
<name>A0A0G2HTU8_9EURO</name>
<evidence type="ECO:0000313" key="9">
    <source>
        <dbReference type="EMBL" id="KKZ61160.1"/>
    </source>
</evidence>
<dbReference type="AlphaFoldDB" id="A0A0G2HTU8"/>
<dbReference type="OrthoDB" id="9996127at2759"/>
<evidence type="ECO:0000256" key="2">
    <source>
        <dbReference type="ARBA" id="ARBA00022670"/>
    </source>
</evidence>
<evidence type="ECO:0000256" key="1">
    <source>
        <dbReference type="ARBA" id="ARBA00004167"/>
    </source>
</evidence>
<evidence type="ECO:0000313" key="10">
    <source>
        <dbReference type="Proteomes" id="UP000034164"/>
    </source>
</evidence>
<evidence type="ECO:0000256" key="7">
    <source>
        <dbReference type="SAM" id="MobiDB-lite"/>
    </source>
</evidence>
<feature type="compositionally biased region" description="Low complexity" evidence="7">
    <location>
        <begin position="107"/>
        <end position="132"/>
    </location>
</feature>
<reference evidence="10" key="1">
    <citation type="journal article" date="2015" name="PLoS Genet.">
        <title>The dynamic genome and transcriptome of the human fungal pathogen Blastomyces and close relative Emmonsia.</title>
        <authorList>
            <person name="Munoz J.F."/>
            <person name="Gauthier G.M."/>
            <person name="Desjardins C.A."/>
            <person name="Gallo J.E."/>
            <person name="Holder J."/>
            <person name="Sullivan T.D."/>
            <person name="Marty A.J."/>
            <person name="Carmen J.C."/>
            <person name="Chen Z."/>
            <person name="Ding L."/>
            <person name="Gujja S."/>
            <person name="Magrini V."/>
            <person name="Misas E."/>
            <person name="Mitreva M."/>
            <person name="Priest M."/>
            <person name="Saif S."/>
            <person name="Whiston E.A."/>
            <person name="Young S."/>
            <person name="Zeng Q."/>
            <person name="Goldman W.E."/>
            <person name="Mardis E.R."/>
            <person name="Taylor J.W."/>
            <person name="McEwen J.G."/>
            <person name="Clay O.K."/>
            <person name="Klein B.S."/>
            <person name="Cuomo C.A."/>
        </authorList>
    </citation>
    <scope>NUCLEOTIDE SEQUENCE [LARGE SCALE GENOMIC DNA]</scope>
    <source>
        <strain evidence="10">UAMH 3008</strain>
    </source>
</reference>
<evidence type="ECO:0000259" key="8">
    <source>
        <dbReference type="Pfam" id="PF10502"/>
    </source>
</evidence>